<dbReference type="InterPro" id="IPR036928">
    <property type="entry name" value="AS_sf"/>
</dbReference>
<dbReference type="PANTHER" id="PTHR11895">
    <property type="entry name" value="TRANSAMIDASE"/>
    <property type="match status" value="1"/>
</dbReference>
<evidence type="ECO:0000313" key="2">
    <source>
        <dbReference type="EMBL" id="GHB19858.1"/>
    </source>
</evidence>
<comment type="caution">
    <text evidence="2">The sequence shown here is derived from an EMBL/GenBank/DDBJ whole genome shotgun (WGS) entry which is preliminary data.</text>
</comment>
<sequence length="463" mass="49833">MEPLDCSATELLAAFRDATFTPTDYAEALVAHIQAWEPHINALYAFDETTLLEGAALSTERWRRGAPHGPLDGIPVTVKELIATEGTPIPQGTVVTELTPAPTDAPPSARLREDRALIFAKTTCPDFGMMSSGVSTFHGLTRNPWRLDTNPGGSSSGAGAAAAAGLGPLHVGTDIGGSVRLPAAWCGLVGFKPTLGRIPIDPCYTGRCAGPMTRSVEDAALMMATLARSDRRDPTRLPPSTIDWRDLSIDLRGLTLGVMLDAGCGMTVEPQILAAVEAAAAAFERAGAKLVPVAPVMTRAMLDGLDNFWRARQWKTLMALSAAERERVFPMITQWAARGAELSAVDAVHGFEQTFAMRRSTEAAFDAVDAILSPTTPLYSFPAEYGHPSNDPEHPFEHLGFTLPWNMGEQPALSINAGFSHDGLPIGVQLVGPRFEDQRVLQLAYALEQWRGPIRHWPTPPSR</sequence>
<dbReference type="Gene3D" id="3.90.1300.10">
    <property type="entry name" value="Amidase signature (AS) domain"/>
    <property type="match status" value="1"/>
</dbReference>
<proteinExistence type="predicted"/>
<dbReference type="PANTHER" id="PTHR11895:SF173">
    <property type="entry name" value="GLUTAMYL-TRNA AMIDOTRANSFERASE SUBUNIT A"/>
    <property type="match status" value="1"/>
</dbReference>
<accession>A0ABQ3E526</accession>
<keyword evidence="3" id="KW-1185">Reference proteome</keyword>
<dbReference type="Pfam" id="PF01425">
    <property type="entry name" value="Amidase"/>
    <property type="match status" value="1"/>
</dbReference>
<dbReference type="Proteomes" id="UP000646745">
    <property type="component" value="Unassembled WGS sequence"/>
</dbReference>
<dbReference type="SUPFAM" id="SSF75304">
    <property type="entry name" value="Amidase signature (AS) enzymes"/>
    <property type="match status" value="1"/>
</dbReference>
<name>A0ABQ3E526_9GAMM</name>
<dbReference type="RefSeq" id="WP_189444377.1">
    <property type="nucleotide sequence ID" value="NZ_BMZI01000004.1"/>
</dbReference>
<protein>
    <submittedName>
        <fullName evidence="2">Amidase</fullName>
    </submittedName>
</protein>
<gene>
    <name evidence="2" type="ORF">GCM10009038_18210</name>
</gene>
<feature type="domain" description="Amidase" evidence="1">
    <location>
        <begin position="26"/>
        <end position="441"/>
    </location>
</feature>
<dbReference type="NCBIfam" id="NF005450">
    <property type="entry name" value="PRK07042.1"/>
    <property type="match status" value="1"/>
</dbReference>
<reference evidence="3" key="1">
    <citation type="journal article" date="2019" name="Int. J. Syst. Evol. Microbiol.">
        <title>The Global Catalogue of Microorganisms (GCM) 10K type strain sequencing project: providing services to taxonomists for standard genome sequencing and annotation.</title>
        <authorList>
            <consortium name="The Broad Institute Genomics Platform"/>
            <consortium name="The Broad Institute Genome Sequencing Center for Infectious Disease"/>
            <person name="Wu L."/>
            <person name="Ma J."/>
        </authorList>
    </citation>
    <scope>NUCLEOTIDE SEQUENCE [LARGE SCALE GENOMIC DNA]</scope>
    <source>
        <strain evidence="3">KCTC 32998</strain>
    </source>
</reference>
<dbReference type="InterPro" id="IPR023631">
    <property type="entry name" value="Amidase_dom"/>
</dbReference>
<evidence type="ECO:0000259" key="1">
    <source>
        <dbReference type="Pfam" id="PF01425"/>
    </source>
</evidence>
<evidence type="ECO:0000313" key="3">
    <source>
        <dbReference type="Proteomes" id="UP000646745"/>
    </source>
</evidence>
<dbReference type="InterPro" id="IPR000120">
    <property type="entry name" value="Amidase"/>
</dbReference>
<dbReference type="EMBL" id="BMZI01000004">
    <property type="protein sequence ID" value="GHB19858.1"/>
    <property type="molecule type" value="Genomic_DNA"/>
</dbReference>
<organism evidence="2 3">
    <name type="scientific">Salinicola rhizosphaerae</name>
    <dbReference type="NCBI Taxonomy" id="1443141"/>
    <lineage>
        <taxon>Bacteria</taxon>
        <taxon>Pseudomonadati</taxon>
        <taxon>Pseudomonadota</taxon>
        <taxon>Gammaproteobacteria</taxon>
        <taxon>Oceanospirillales</taxon>
        <taxon>Halomonadaceae</taxon>
        <taxon>Salinicola</taxon>
    </lineage>
</organism>